<protein>
    <submittedName>
        <fullName evidence="2">Predicted protein</fullName>
    </submittedName>
</protein>
<evidence type="ECO:0000313" key="3">
    <source>
        <dbReference type="Proteomes" id="UP000001876"/>
    </source>
</evidence>
<dbReference type="PROSITE" id="PS51354">
    <property type="entry name" value="GLUTAREDOXIN_2"/>
    <property type="match status" value="1"/>
</dbReference>
<dbReference type="eggNOG" id="ENOG502QUYC">
    <property type="taxonomic scope" value="Eukaryota"/>
</dbReference>
<dbReference type="SFLD" id="SFLDG01202">
    <property type="entry name" value="SUF2.2"/>
    <property type="match status" value="1"/>
</dbReference>
<dbReference type="PANTHER" id="PTHR45288:SF1">
    <property type="entry name" value="THIOREDOXIN FAMILY PROTEIN"/>
    <property type="match status" value="1"/>
</dbReference>
<dbReference type="OrthoDB" id="422574at2759"/>
<dbReference type="AlphaFoldDB" id="C1MVI2"/>
<evidence type="ECO:0000259" key="1">
    <source>
        <dbReference type="PROSITE" id="PS50404"/>
    </source>
</evidence>
<dbReference type="SFLD" id="SFLDS00019">
    <property type="entry name" value="Glutathione_Transferase_(cytos"/>
    <property type="match status" value="1"/>
</dbReference>
<dbReference type="Gene3D" id="3.40.30.10">
    <property type="entry name" value="Glutaredoxin"/>
    <property type="match status" value="2"/>
</dbReference>
<proteinExistence type="predicted"/>
<dbReference type="RefSeq" id="XP_003059757.1">
    <property type="nucleotide sequence ID" value="XM_003059711.1"/>
</dbReference>
<dbReference type="SFLD" id="SFLDG01181">
    <property type="entry name" value="SUF2"/>
    <property type="match status" value="1"/>
</dbReference>
<reference evidence="2 3" key="1">
    <citation type="journal article" date="2009" name="Science">
        <title>Green evolution and dynamic adaptations revealed by genomes of the marine picoeukaryotes Micromonas.</title>
        <authorList>
            <person name="Worden A.Z."/>
            <person name="Lee J.H."/>
            <person name="Mock T."/>
            <person name="Rouze P."/>
            <person name="Simmons M.P."/>
            <person name="Aerts A.L."/>
            <person name="Allen A.E."/>
            <person name="Cuvelier M.L."/>
            <person name="Derelle E."/>
            <person name="Everett M.V."/>
            <person name="Foulon E."/>
            <person name="Grimwood J."/>
            <person name="Gundlach H."/>
            <person name="Henrissat B."/>
            <person name="Napoli C."/>
            <person name="McDonald S.M."/>
            <person name="Parker M.S."/>
            <person name="Rombauts S."/>
            <person name="Salamov A."/>
            <person name="Von Dassow P."/>
            <person name="Badger J.H."/>
            <person name="Coutinho P.M."/>
            <person name="Demir E."/>
            <person name="Dubchak I."/>
            <person name="Gentemann C."/>
            <person name="Eikrem W."/>
            <person name="Gready J.E."/>
            <person name="John U."/>
            <person name="Lanier W."/>
            <person name="Lindquist E.A."/>
            <person name="Lucas S."/>
            <person name="Mayer K.F."/>
            <person name="Moreau H."/>
            <person name="Not F."/>
            <person name="Otillar R."/>
            <person name="Panaud O."/>
            <person name="Pangilinan J."/>
            <person name="Paulsen I."/>
            <person name="Piegu B."/>
            <person name="Poliakov A."/>
            <person name="Robbens S."/>
            <person name="Schmutz J."/>
            <person name="Toulza E."/>
            <person name="Wyss T."/>
            <person name="Zelensky A."/>
            <person name="Zhou K."/>
            <person name="Armbrust E.V."/>
            <person name="Bhattacharya D."/>
            <person name="Goodenough U.W."/>
            <person name="Van de Peer Y."/>
            <person name="Grigoriev I.V."/>
        </authorList>
    </citation>
    <scope>NUCLEOTIDE SEQUENCE [LARGE SCALE GENOMIC DNA]</scope>
    <source>
        <strain evidence="2 3">CCMP1545</strain>
    </source>
</reference>
<dbReference type="InterPro" id="IPR004045">
    <property type="entry name" value="Glutathione_S-Trfase_N"/>
</dbReference>
<keyword evidence="3" id="KW-1185">Reference proteome</keyword>
<feature type="domain" description="GST N-terminal" evidence="1">
    <location>
        <begin position="76"/>
        <end position="158"/>
    </location>
</feature>
<dbReference type="PROSITE" id="PS50404">
    <property type="entry name" value="GST_NTER"/>
    <property type="match status" value="2"/>
</dbReference>
<organism evidence="3">
    <name type="scientific">Micromonas pusilla (strain CCMP1545)</name>
    <name type="common">Picoplanktonic green alga</name>
    <dbReference type="NCBI Taxonomy" id="564608"/>
    <lineage>
        <taxon>Eukaryota</taxon>
        <taxon>Viridiplantae</taxon>
        <taxon>Chlorophyta</taxon>
        <taxon>Mamiellophyceae</taxon>
        <taxon>Mamiellales</taxon>
        <taxon>Mamiellaceae</taxon>
        <taxon>Micromonas</taxon>
    </lineage>
</organism>
<accession>C1MVI2</accession>
<gene>
    <name evidence="2" type="ORF">MICPUCDRAFT_34207</name>
</gene>
<dbReference type="PANTHER" id="PTHR45288">
    <property type="entry name" value="THIOREDOXIN FAMILY PROTEIN"/>
    <property type="match status" value="1"/>
</dbReference>
<dbReference type="GeneID" id="9685480"/>
<dbReference type="KEGG" id="mpp:MICPUCDRAFT_34207"/>
<dbReference type="SUPFAM" id="SSF52833">
    <property type="entry name" value="Thioredoxin-like"/>
    <property type="match status" value="2"/>
</dbReference>
<evidence type="ECO:0000313" key="2">
    <source>
        <dbReference type="EMBL" id="EEH55709.1"/>
    </source>
</evidence>
<dbReference type="InterPro" id="IPR040079">
    <property type="entry name" value="Glutathione_S-Trfase"/>
</dbReference>
<name>C1MVI2_MICPC</name>
<dbReference type="EMBL" id="GG663741">
    <property type="protein sequence ID" value="EEH55709.1"/>
    <property type="molecule type" value="Genomic_DNA"/>
</dbReference>
<sequence length="276" mass="30525">MGPEPKKFGVADGELMNVLTASGPFATRLVSGALCEGWTPSIVEGPIPEGTYSFGEFGGRHLRETSDVEKFPRPAKPLRLYEFEGCPFCRKVREAVIWLDLDVEFYPTPQGGPTFREFVKSTGGKSMFPYLVDPNTETSMYESDDIVDYLYDAYGPGKDKVPSLLRAGALTILTAGFGLAPRMGAGSKYKPAKMPEKPITVYSYEASPFCKLVREKLVELELPHLLKASGRGSPKRQELMDKRGRFQAPYMEDPNTGVAMFESAAIVEYLEKTYAA</sequence>
<dbReference type="Pfam" id="PF13417">
    <property type="entry name" value="GST_N_3"/>
    <property type="match status" value="2"/>
</dbReference>
<dbReference type="GO" id="GO:0009507">
    <property type="term" value="C:chloroplast"/>
    <property type="evidence" value="ECO:0007669"/>
    <property type="project" value="TreeGrafter"/>
</dbReference>
<dbReference type="Proteomes" id="UP000001876">
    <property type="component" value="Unassembled WGS sequence"/>
</dbReference>
<feature type="domain" description="GST N-terminal" evidence="1">
    <location>
        <begin position="197"/>
        <end position="276"/>
    </location>
</feature>
<dbReference type="InterPro" id="IPR036249">
    <property type="entry name" value="Thioredoxin-like_sf"/>
</dbReference>
<dbReference type="OMA" id="IVFWAYE"/>